<evidence type="ECO:0000256" key="1">
    <source>
        <dbReference type="SAM" id="Coils"/>
    </source>
</evidence>
<name>G9B1Q5_9CAUD</name>
<sequence length="141" mass="16204">MTIQNKQDAKIVGMQVNIKTKISAIDMTLEETPKFKTPCHLTLYGEKLNFHTLSTDKLKEVQVMLNMHRMSAEALNISLTYKFSGFYIMDWMSDIATIINTRKLKKEREELEKALDEVDAMLSEEMKADRKLSDISAKLGI</sequence>
<proteinExistence type="predicted"/>
<accession>G9B1Q5</accession>
<evidence type="ECO:0000313" key="2">
    <source>
        <dbReference type="EMBL" id="ADH03300.1"/>
    </source>
</evidence>
<dbReference type="OrthoDB" id="16368at10239"/>
<organism evidence="2 3">
    <name type="scientific">Bacillus phage W.Ph</name>
    <dbReference type="NCBI Taxonomy" id="764595"/>
    <lineage>
        <taxon>Viruses</taxon>
        <taxon>Duplodnaviria</taxon>
        <taxon>Heunggongvirae</taxon>
        <taxon>Uroviricota</taxon>
        <taxon>Caudoviricetes</taxon>
        <taxon>Herelleviridae</taxon>
        <taxon>Bastillevirinae</taxon>
        <taxon>Wphvirus</taxon>
        <taxon>Wphvirus WPh</taxon>
    </lineage>
</organism>
<feature type="coiled-coil region" evidence="1">
    <location>
        <begin position="101"/>
        <end position="128"/>
    </location>
</feature>
<dbReference type="Proteomes" id="UP000005445">
    <property type="component" value="Segment"/>
</dbReference>
<keyword evidence="3" id="KW-1185">Reference proteome</keyword>
<reference evidence="2 3" key="1">
    <citation type="submission" date="2013-01" db="EMBL/GenBank/DDBJ databases">
        <title>Large myovirus of Bacillus.</title>
        <authorList>
            <person name="Klumpp J."/>
            <person name="Beyer W."/>
            <person name="Loessner M.J."/>
        </authorList>
    </citation>
    <scope>NUCLEOTIDE SEQUENCE [LARGE SCALE GENOMIC DNA]</scope>
</reference>
<dbReference type="RefSeq" id="YP_004957169.1">
    <property type="nucleotide sequence ID" value="NC_016563.1"/>
</dbReference>
<dbReference type="KEGG" id="vg:11536810"/>
<evidence type="ECO:0000313" key="3">
    <source>
        <dbReference type="Proteomes" id="UP000005445"/>
    </source>
</evidence>
<keyword evidence="1" id="KW-0175">Coiled coil</keyword>
<protein>
    <submittedName>
        <fullName evidence="2">Gp154</fullName>
    </submittedName>
</protein>
<dbReference type="EMBL" id="HM144387">
    <property type="protein sequence ID" value="ADH03300.1"/>
    <property type="molecule type" value="Genomic_DNA"/>
</dbReference>
<dbReference type="GeneID" id="11536810"/>